<sequence>MMGPDEFTGSLEDEKLQMERETDQHFKKNVEKRGKSYNVKLAFESQHEKLPGNYAIMVDAVFKEQLKKNILEIVDPDEDTGDRLIHYNPHQPVLTPSKTTTKCRVVVDGSAHFKGKPSRNDQINQGPRILPDWVIEWYTKRAMALDAPNDAKNDGDDVEASAPTSSLPTLPVCSKKNMTINLEQMASCFTDGNSMEPCGRPLHENTIHEPHMEVPDKTRNGEEMECGDYRSGGAGLFKRQEQPNPQALSSSTSKNYAFSTSSSREPSSSISPSPSYEPLHF</sequence>
<feature type="compositionally biased region" description="Low complexity" evidence="1">
    <location>
        <begin position="259"/>
        <end position="274"/>
    </location>
</feature>
<feature type="region of interest" description="Disordered" evidence="1">
    <location>
        <begin position="204"/>
        <end position="281"/>
    </location>
</feature>
<dbReference type="EMBL" id="PDUG01000002">
    <property type="protein sequence ID" value="PIC48586.1"/>
    <property type="molecule type" value="Genomic_DNA"/>
</dbReference>
<name>A0A2G5VAK4_9PELO</name>
<evidence type="ECO:0000313" key="3">
    <source>
        <dbReference type="Proteomes" id="UP000230233"/>
    </source>
</evidence>
<protein>
    <submittedName>
        <fullName evidence="2">Uncharacterized protein</fullName>
    </submittedName>
</protein>
<gene>
    <name evidence="2" type="primary">Cnig_chr_II.g7501</name>
    <name evidence="2" type="ORF">B9Z55_007501</name>
</gene>
<feature type="region of interest" description="Disordered" evidence="1">
    <location>
        <begin position="1"/>
        <end position="22"/>
    </location>
</feature>
<keyword evidence="3" id="KW-1185">Reference proteome</keyword>
<dbReference type="AlphaFoldDB" id="A0A2G5VAK4"/>
<accession>A0A2G5VAK4</accession>
<feature type="compositionally biased region" description="Polar residues" evidence="1">
    <location>
        <begin position="242"/>
        <end position="258"/>
    </location>
</feature>
<proteinExistence type="predicted"/>
<dbReference type="OrthoDB" id="5864674at2759"/>
<evidence type="ECO:0000256" key="1">
    <source>
        <dbReference type="SAM" id="MobiDB-lite"/>
    </source>
</evidence>
<feature type="compositionally biased region" description="Basic and acidic residues" evidence="1">
    <location>
        <begin position="12"/>
        <end position="22"/>
    </location>
</feature>
<reference evidence="3" key="1">
    <citation type="submission" date="2017-10" db="EMBL/GenBank/DDBJ databases">
        <title>Rapid genome shrinkage in a self-fertile nematode reveals novel sperm competition proteins.</title>
        <authorList>
            <person name="Yin D."/>
            <person name="Schwarz E.M."/>
            <person name="Thomas C.G."/>
            <person name="Felde R.L."/>
            <person name="Korf I.F."/>
            <person name="Cutter A.D."/>
            <person name="Schartner C.M."/>
            <person name="Ralston E.J."/>
            <person name="Meyer B.J."/>
            <person name="Haag E.S."/>
        </authorList>
    </citation>
    <scope>NUCLEOTIDE SEQUENCE [LARGE SCALE GENOMIC DNA]</scope>
    <source>
        <strain evidence="3">JU1422</strain>
    </source>
</reference>
<feature type="region of interest" description="Disordered" evidence="1">
    <location>
        <begin position="148"/>
        <end position="170"/>
    </location>
</feature>
<organism evidence="2 3">
    <name type="scientific">Caenorhabditis nigoni</name>
    <dbReference type="NCBI Taxonomy" id="1611254"/>
    <lineage>
        <taxon>Eukaryota</taxon>
        <taxon>Metazoa</taxon>
        <taxon>Ecdysozoa</taxon>
        <taxon>Nematoda</taxon>
        <taxon>Chromadorea</taxon>
        <taxon>Rhabditida</taxon>
        <taxon>Rhabditina</taxon>
        <taxon>Rhabditomorpha</taxon>
        <taxon>Rhabditoidea</taxon>
        <taxon>Rhabditidae</taxon>
        <taxon>Peloderinae</taxon>
        <taxon>Caenorhabditis</taxon>
    </lineage>
</organism>
<comment type="caution">
    <text evidence="2">The sequence shown here is derived from an EMBL/GenBank/DDBJ whole genome shotgun (WGS) entry which is preliminary data.</text>
</comment>
<dbReference type="STRING" id="1611254.A0A2G5VAK4"/>
<feature type="compositionally biased region" description="Basic and acidic residues" evidence="1">
    <location>
        <begin position="204"/>
        <end position="222"/>
    </location>
</feature>
<evidence type="ECO:0000313" key="2">
    <source>
        <dbReference type="EMBL" id="PIC48586.1"/>
    </source>
</evidence>
<dbReference type="Proteomes" id="UP000230233">
    <property type="component" value="Chromosome II"/>
</dbReference>